<proteinExistence type="predicted"/>
<keyword evidence="2" id="KW-1185">Reference proteome</keyword>
<accession>A0ABV3LRF3</accession>
<reference evidence="1 2" key="1">
    <citation type="submission" date="2024-06" db="EMBL/GenBank/DDBJ databases">
        <title>The Natural Products Discovery Center: Release of the First 8490 Sequenced Strains for Exploring Actinobacteria Biosynthetic Diversity.</title>
        <authorList>
            <person name="Kalkreuter E."/>
            <person name="Kautsar S.A."/>
            <person name="Yang D."/>
            <person name="Bader C.D."/>
            <person name="Teijaro C.N."/>
            <person name="Fluegel L."/>
            <person name="Davis C.M."/>
            <person name="Simpson J.R."/>
            <person name="Lauterbach L."/>
            <person name="Steele A.D."/>
            <person name="Gui C."/>
            <person name="Meng S."/>
            <person name="Li G."/>
            <person name="Viehrig K."/>
            <person name="Ye F."/>
            <person name="Su P."/>
            <person name="Kiefer A.F."/>
            <person name="Nichols A."/>
            <person name="Cepeda A.J."/>
            <person name="Yan W."/>
            <person name="Fan B."/>
            <person name="Jiang Y."/>
            <person name="Adhikari A."/>
            <person name="Zheng C.-J."/>
            <person name="Schuster L."/>
            <person name="Cowan T.M."/>
            <person name="Smanski M.J."/>
            <person name="Chevrette M.G."/>
            <person name="De Carvalho L.P.S."/>
            <person name="Shen B."/>
        </authorList>
    </citation>
    <scope>NUCLEOTIDE SEQUENCE [LARGE SCALE GENOMIC DNA]</scope>
    <source>
        <strain evidence="1 2">NPDC047833</strain>
    </source>
</reference>
<evidence type="ECO:0000313" key="1">
    <source>
        <dbReference type="EMBL" id="MEW2362048.1"/>
    </source>
</evidence>
<name>A0ABV3LRF3_9ACTN</name>
<dbReference type="EMBL" id="JBEYRS010000003">
    <property type="protein sequence ID" value="MEW2362048.1"/>
    <property type="molecule type" value="Genomic_DNA"/>
</dbReference>
<sequence length="85" mass="9207">MSGFGTLISWTVLRDRAGAITAVGGIVELVEGPWLRVRLATDPAGLSAGLPMKVEFERRGCGELSLAFRQAELAELPEHHCFNRA</sequence>
<protein>
    <submittedName>
        <fullName evidence="1">OB-fold domain-containing protein</fullName>
    </submittedName>
</protein>
<comment type="caution">
    <text evidence="1">The sequence shown here is derived from an EMBL/GenBank/DDBJ whole genome shotgun (WGS) entry which is preliminary data.</text>
</comment>
<evidence type="ECO:0000313" key="2">
    <source>
        <dbReference type="Proteomes" id="UP001553843"/>
    </source>
</evidence>
<gene>
    <name evidence="1" type="ORF">AB0887_08780</name>
</gene>
<organism evidence="1 2">
    <name type="scientific">Streptomyces huasconensis</name>
    <dbReference type="NCBI Taxonomy" id="1854574"/>
    <lineage>
        <taxon>Bacteria</taxon>
        <taxon>Bacillati</taxon>
        <taxon>Actinomycetota</taxon>
        <taxon>Actinomycetes</taxon>
        <taxon>Kitasatosporales</taxon>
        <taxon>Streptomycetaceae</taxon>
        <taxon>Streptomyces</taxon>
    </lineage>
</organism>
<dbReference type="Proteomes" id="UP001553843">
    <property type="component" value="Unassembled WGS sequence"/>
</dbReference>
<dbReference type="RefSeq" id="WP_364653387.1">
    <property type="nucleotide sequence ID" value="NZ_JBEYRS010000003.1"/>
</dbReference>